<dbReference type="EMBL" id="LOYH01000029">
    <property type="protein sequence ID" value="KVK85689.1"/>
    <property type="molecule type" value="Genomic_DNA"/>
</dbReference>
<dbReference type="Gene3D" id="1.10.10.10">
    <property type="entry name" value="Winged helix-like DNA-binding domain superfamily/Winged helix DNA-binding domain"/>
    <property type="match status" value="1"/>
</dbReference>
<proteinExistence type="inferred from homology"/>
<dbReference type="Pfam" id="PF03466">
    <property type="entry name" value="LysR_substrate"/>
    <property type="match status" value="1"/>
</dbReference>
<keyword evidence="4" id="KW-0804">Transcription</keyword>
<gene>
    <name evidence="6" type="ORF">WS90_00355</name>
</gene>
<sequence>MELRHLRYFLAVAAASNFTKAAEALGIGQPPLSQQIKALESELDVELFRRTARGAELTLAGEVFAQEARRVLDAAERAVRAARRAARGETGHLRVGFTGTAAFNSKVSDLIRRFREAFPDAELTLQEAASRMLLEALEAGHLDVAIVRPARRAAATLRLLDWDDEPMFVALPVAHRLAQRRRIDLVELADESFVQVPREAGGALFDHIVAACNAAGFEPRMAQPAPQMASAVTLVAAGLGVSVVPKAITQVQVAGVVYRPLAGDALRARLAIASRCDESSAVVRNFLMLAEEDGAA</sequence>
<comment type="caution">
    <text evidence="6">The sequence shown here is derived from an EMBL/GenBank/DDBJ whole genome shotgun (WGS) entry which is preliminary data.</text>
</comment>
<dbReference type="Proteomes" id="UP000069001">
    <property type="component" value="Unassembled WGS sequence"/>
</dbReference>
<reference evidence="6 7" key="1">
    <citation type="submission" date="2015-11" db="EMBL/GenBank/DDBJ databases">
        <title>Expanding the genomic diversity of Burkholderia species for the development of highly accurate diagnostics.</title>
        <authorList>
            <person name="Sahl J."/>
            <person name="Keim P."/>
            <person name="Wagner D."/>
        </authorList>
    </citation>
    <scope>NUCLEOTIDE SEQUENCE [LARGE SCALE GENOMIC DNA]</scope>
    <source>
        <strain evidence="6 7">MSMB1302</strain>
    </source>
</reference>
<dbReference type="AlphaFoldDB" id="A0A118KSS1"/>
<dbReference type="InterPro" id="IPR000847">
    <property type="entry name" value="LysR_HTH_N"/>
</dbReference>
<evidence type="ECO:0000313" key="7">
    <source>
        <dbReference type="Proteomes" id="UP000069001"/>
    </source>
</evidence>
<dbReference type="InterPro" id="IPR005119">
    <property type="entry name" value="LysR_subst-bd"/>
</dbReference>
<dbReference type="GO" id="GO:0003700">
    <property type="term" value="F:DNA-binding transcription factor activity"/>
    <property type="evidence" value="ECO:0007669"/>
    <property type="project" value="InterPro"/>
</dbReference>
<dbReference type="CDD" id="cd08451">
    <property type="entry name" value="PBP2_BudR"/>
    <property type="match status" value="1"/>
</dbReference>
<evidence type="ECO:0000259" key="5">
    <source>
        <dbReference type="PROSITE" id="PS50931"/>
    </source>
</evidence>
<keyword evidence="3" id="KW-0238">DNA-binding</keyword>
<dbReference type="InterPro" id="IPR037410">
    <property type="entry name" value="BudR_PBP2"/>
</dbReference>
<comment type="similarity">
    <text evidence="1">Belongs to the LysR transcriptional regulatory family.</text>
</comment>
<accession>A0A118KSS1</accession>
<dbReference type="PROSITE" id="PS50931">
    <property type="entry name" value="HTH_LYSR"/>
    <property type="match status" value="1"/>
</dbReference>
<evidence type="ECO:0000256" key="4">
    <source>
        <dbReference type="ARBA" id="ARBA00023163"/>
    </source>
</evidence>
<name>A0A118KSS1_BURCE</name>
<dbReference type="InterPro" id="IPR036388">
    <property type="entry name" value="WH-like_DNA-bd_sf"/>
</dbReference>
<dbReference type="InterPro" id="IPR036390">
    <property type="entry name" value="WH_DNA-bd_sf"/>
</dbReference>
<dbReference type="Pfam" id="PF00126">
    <property type="entry name" value="HTH_1"/>
    <property type="match status" value="1"/>
</dbReference>
<evidence type="ECO:0000313" key="6">
    <source>
        <dbReference type="EMBL" id="KVK85689.1"/>
    </source>
</evidence>
<dbReference type="GO" id="GO:0003677">
    <property type="term" value="F:DNA binding"/>
    <property type="evidence" value="ECO:0007669"/>
    <property type="project" value="UniProtKB-KW"/>
</dbReference>
<dbReference type="PANTHER" id="PTHR30346">
    <property type="entry name" value="TRANSCRIPTIONAL DUAL REGULATOR HCAR-RELATED"/>
    <property type="match status" value="1"/>
</dbReference>
<feature type="domain" description="HTH lysR-type" evidence="5">
    <location>
        <begin position="1"/>
        <end position="58"/>
    </location>
</feature>
<dbReference type="GO" id="GO:0032993">
    <property type="term" value="C:protein-DNA complex"/>
    <property type="evidence" value="ECO:0007669"/>
    <property type="project" value="TreeGrafter"/>
</dbReference>
<evidence type="ECO:0000256" key="2">
    <source>
        <dbReference type="ARBA" id="ARBA00023015"/>
    </source>
</evidence>
<dbReference type="Gene3D" id="3.40.190.10">
    <property type="entry name" value="Periplasmic binding protein-like II"/>
    <property type="match status" value="2"/>
</dbReference>
<evidence type="ECO:0000256" key="1">
    <source>
        <dbReference type="ARBA" id="ARBA00009437"/>
    </source>
</evidence>
<protein>
    <submittedName>
        <fullName evidence="6">Transcriptional regulator</fullName>
    </submittedName>
</protein>
<keyword evidence="2" id="KW-0805">Transcription regulation</keyword>
<dbReference type="RefSeq" id="WP_059525416.1">
    <property type="nucleotide sequence ID" value="NZ_LOXZ01000034.1"/>
</dbReference>
<dbReference type="PANTHER" id="PTHR30346:SF30">
    <property type="entry name" value="SMALL NEUTRAL PROTEASE REGULATORY PROTEIN"/>
    <property type="match status" value="1"/>
</dbReference>
<dbReference type="PRINTS" id="PR00039">
    <property type="entry name" value="HTHLYSR"/>
</dbReference>
<organism evidence="6 7">
    <name type="scientific">Burkholderia cepacia</name>
    <name type="common">Pseudomonas cepacia</name>
    <dbReference type="NCBI Taxonomy" id="292"/>
    <lineage>
        <taxon>Bacteria</taxon>
        <taxon>Pseudomonadati</taxon>
        <taxon>Pseudomonadota</taxon>
        <taxon>Betaproteobacteria</taxon>
        <taxon>Burkholderiales</taxon>
        <taxon>Burkholderiaceae</taxon>
        <taxon>Burkholderia</taxon>
        <taxon>Burkholderia cepacia complex</taxon>
    </lineage>
</organism>
<dbReference type="FunFam" id="1.10.10.10:FF:000001">
    <property type="entry name" value="LysR family transcriptional regulator"/>
    <property type="match status" value="1"/>
</dbReference>
<dbReference type="SUPFAM" id="SSF46785">
    <property type="entry name" value="Winged helix' DNA-binding domain"/>
    <property type="match status" value="1"/>
</dbReference>
<dbReference type="SUPFAM" id="SSF53850">
    <property type="entry name" value="Periplasmic binding protein-like II"/>
    <property type="match status" value="1"/>
</dbReference>
<evidence type="ECO:0000256" key="3">
    <source>
        <dbReference type="ARBA" id="ARBA00023125"/>
    </source>
</evidence>